<dbReference type="HOGENOM" id="CLU_012701_0_0_7"/>
<dbReference type="eggNOG" id="COG0823">
    <property type="taxonomic scope" value="Bacteria"/>
</dbReference>
<organism evidence="5 6">
    <name type="scientific">Anaeromyxobacter dehalogenans (strain 2CP-C)</name>
    <dbReference type="NCBI Taxonomy" id="290397"/>
    <lineage>
        <taxon>Bacteria</taxon>
        <taxon>Pseudomonadati</taxon>
        <taxon>Myxococcota</taxon>
        <taxon>Myxococcia</taxon>
        <taxon>Myxococcales</taxon>
        <taxon>Cystobacterineae</taxon>
        <taxon>Anaeromyxobacteraceae</taxon>
        <taxon>Anaeromyxobacter</taxon>
    </lineage>
</organism>
<dbReference type="InterPro" id="IPR011042">
    <property type="entry name" value="6-blade_b-propeller_TolB-like"/>
</dbReference>
<dbReference type="Gene3D" id="2.40.160.50">
    <property type="entry name" value="membrane protein fhac: a member of the omp85/tpsb transporter family"/>
    <property type="match status" value="1"/>
</dbReference>
<sequence>MTAPAPRDARPAGRAPPRRAPGAAIAVAVAVAVALACAAALALLPAAARAQLYDPAFRWRTIETPHFRVHHHQGEEALAQEVARAAERAHAILSPVLGFAPRERTEVVLSDDTDDANGLATPLPYDTIRLYAVPPPGLSELNDYRDWVSSLVFHEYVHILHLDHVGGLPALANMVFGKLFVPNGLTPSWMAEGLAVLHEADGEAVAGTGRNASAIHDMYARALALDGPFPRLDQISNPMLEWPLGSAPYLLGGRFMAFLRARYGDAAIAAFVADQGSQVWPYAPSWAGARAFDGRDFPSLWAEYAEEERRHAEAVRARVHERPVTVPTRLTRAGGRVETPRWSPDGSYLAYQKRDLDRRPGTYRVTPAGADLGLAITVDANGALSLASPREAVVAIGEVWRLHRTYDDLWAVDLVRGARRRLTDGERAGDPAVVPGGGAVVYVRHEAGGRMALVRRSLPPAPMVPEDVTLRERRDELAVPPPAQVEVLFARPGAQVYAPAPSPSPDGQRIAFELQEGGRRDLALWEHGELRRVTDDDALDTGPAWTPDGRYLLFASDRGGVYDLYAWEAATGAIRQVTNVETGAFQPAVSPDGKTIAFVTFGRDGYDVATVPFDPATWLDPTPSQPAPAASAVPPGAPAPLPSRPYRALETVGPRWWLPLWGSDGAGSIYGAMTGGTDVLARHAWALQAWWSEGGREPGYAFSYQGGWSWPTIDLSSVRYFDSAPGGRGVESVWTPLAAGLGFTFPGLADTLSFRLGWAGTSYDVLGETRRAPTSDWLEWRDGYLSEASFRAVYSDARRYVRSISPEEGRTVALTVRAADPTIGSDFGLARARLSVAQYLRVPGTRHTVLALRLAGGVAEGSIGGRAPYELGGAATVDPVAVVMQTAGVAPDQLRGYPYGWLAGTAFALGNLELRVPLLAPVRGYSTWPVFLRRVHGSVFVDAGDAFDLPGELPFAGHPFSWKEVRFAAGAELRAELVLGYWLRTDLRLGLAHGFGRLLAGEWREPGVDPVTAYVTVGQSF</sequence>
<evidence type="ECO:0000313" key="6">
    <source>
        <dbReference type="Proteomes" id="UP000001935"/>
    </source>
</evidence>
<dbReference type="GO" id="GO:0019867">
    <property type="term" value="C:outer membrane"/>
    <property type="evidence" value="ECO:0007669"/>
    <property type="project" value="InterPro"/>
</dbReference>
<dbReference type="InterPro" id="IPR000184">
    <property type="entry name" value="Bac_surfAg_D15"/>
</dbReference>
<evidence type="ECO:0000256" key="3">
    <source>
        <dbReference type="ARBA" id="ARBA00023136"/>
    </source>
</evidence>
<dbReference type="Proteomes" id="UP000001935">
    <property type="component" value="Chromosome"/>
</dbReference>
<evidence type="ECO:0000256" key="2">
    <source>
        <dbReference type="ARBA" id="ARBA00009820"/>
    </source>
</evidence>
<dbReference type="EMBL" id="CP000251">
    <property type="protein sequence ID" value="ABC81510.1"/>
    <property type="molecule type" value="Genomic_DNA"/>
</dbReference>
<gene>
    <name evidence="5" type="ordered locus">Adeh_1737</name>
</gene>
<dbReference type="Pfam" id="PF01103">
    <property type="entry name" value="Omp85"/>
    <property type="match status" value="1"/>
</dbReference>
<keyword evidence="3" id="KW-0472">Membrane</keyword>
<dbReference type="SUPFAM" id="SSF82171">
    <property type="entry name" value="DPP6 N-terminal domain-like"/>
    <property type="match status" value="1"/>
</dbReference>
<dbReference type="eggNOG" id="COG4775">
    <property type="taxonomic scope" value="Bacteria"/>
</dbReference>
<dbReference type="OrthoDB" id="9799878at2"/>
<dbReference type="InterPro" id="IPR011659">
    <property type="entry name" value="WD40"/>
</dbReference>
<evidence type="ECO:0000259" key="4">
    <source>
        <dbReference type="Pfam" id="PF01103"/>
    </source>
</evidence>
<dbReference type="PANTHER" id="PTHR36842:SF1">
    <property type="entry name" value="PROTEIN TOLB"/>
    <property type="match status" value="1"/>
</dbReference>
<accession>Q2IIM8</accession>
<proteinExistence type="inferred from homology"/>
<dbReference type="Gene3D" id="2.120.10.30">
    <property type="entry name" value="TolB, C-terminal domain"/>
    <property type="match status" value="2"/>
</dbReference>
<dbReference type="STRING" id="290397.Adeh_1737"/>
<evidence type="ECO:0000256" key="1">
    <source>
        <dbReference type="ARBA" id="ARBA00004370"/>
    </source>
</evidence>
<dbReference type="KEGG" id="ade:Adeh_1737"/>
<dbReference type="AlphaFoldDB" id="Q2IIM8"/>
<name>Q2IIM8_ANADE</name>
<dbReference type="Pfam" id="PF07676">
    <property type="entry name" value="PD40"/>
    <property type="match status" value="4"/>
</dbReference>
<dbReference type="RefSeq" id="WP_011420793.1">
    <property type="nucleotide sequence ID" value="NC_007760.1"/>
</dbReference>
<dbReference type="PANTHER" id="PTHR36842">
    <property type="entry name" value="PROTEIN TOLB HOMOLOG"/>
    <property type="match status" value="1"/>
</dbReference>
<evidence type="ECO:0000313" key="5">
    <source>
        <dbReference type="EMBL" id="ABC81510.1"/>
    </source>
</evidence>
<comment type="similarity">
    <text evidence="2">Belongs to the TolB family.</text>
</comment>
<feature type="domain" description="Bacterial surface antigen (D15)" evidence="4">
    <location>
        <begin position="740"/>
        <end position="976"/>
    </location>
</feature>
<reference evidence="5 6" key="1">
    <citation type="submission" date="2006-01" db="EMBL/GenBank/DDBJ databases">
        <title>Complete sequence of Anaeromyxobacter dehalogenans 2CP-C.</title>
        <authorList>
            <consortium name="US DOE Joint Genome Institute"/>
            <person name="Copeland A."/>
            <person name="Lucas S."/>
            <person name="Lapidus A."/>
            <person name="Barry K."/>
            <person name="Detter J.C."/>
            <person name="Glavina T."/>
            <person name="Hammon N."/>
            <person name="Israni S."/>
            <person name="Pitluck S."/>
            <person name="Brettin T."/>
            <person name="Bruce D."/>
            <person name="Han C."/>
            <person name="Tapia R."/>
            <person name="Gilna P."/>
            <person name="Kiss H."/>
            <person name="Schmutz J."/>
            <person name="Larimer F."/>
            <person name="Land M."/>
            <person name="Kyrpides N."/>
            <person name="Anderson I."/>
            <person name="Sanford R.A."/>
            <person name="Ritalahti K.M."/>
            <person name="Thomas H.S."/>
            <person name="Kirby J.R."/>
            <person name="Zhulin I.B."/>
            <person name="Loeffler F.E."/>
            <person name="Richardson P."/>
        </authorList>
    </citation>
    <scope>NUCLEOTIDE SEQUENCE [LARGE SCALE GENOMIC DNA]</scope>
    <source>
        <strain evidence="5 6">2CP-C</strain>
    </source>
</reference>
<comment type="subcellular location">
    <subcellularLocation>
        <location evidence="1">Membrane</location>
    </subcellularLocation>
</comment>
<protein>
    <submittedName>
        <fullName evidence="5">WD-40 repeat-containing protein</fullName>
    </submittedName>
</protein>